<sequence>MRSQKSVTTFLNNELSAFHFTKAGFFQNAYGTPNAPLSLPVMGLHHFALHHFELYHCETVALRNC</sequence>
<reference evidence="1 2" key="1">
    <citation type="submission" date="2019-02" db="EMBL/GenBank/DDBJ databases">
        <title>Deep-cultivation of Planctomycetes and their phenomic and genomic characterization uncovers novel biology.</title>
        <authorList>
            <person name="Wiegand S."/>
            <person name="Jogler M."/>
            <person name="Boedeker C."/>
            <person name="Pinto D."/>
            <person name="Vollmers J."/>
            <person name="Rivas-Marin E."/>
            <person name="Kohn T."/>
            <person name="Peeters S.H."/>
            <person name="Heuer A."/>
            <person name="Rast P."/>
            <person name="Oberbeckmann S."/>
            <person name="Bunk B."/>
            <person name="Jeske O."/>
            <person name="Meyerdierks A."/>
            <person name="Storesund J.E."/>
            <person name="Kallscheuer N."/>
            <person name="Luecker S."/>
            <person name="Lage O.M."/>
            <person name="Pohl T."/>
            <person name="Merkel B.J."/>
            <person name="Hornburger P."/>
            <person name="Mueller R.-W."/>
            <person name="Bruemmer F."/>
            <person name="Labrenz M."/>
            <person name="Spormann A.M."/>
            <person name="Op den Camp H."/>
            <person name="Overmann J."/>
            <person name="Amann R."/>
            <person name="Jetten M.S.M."/>
            <person name="Mascher T."/>
            <person name="Medema M.H."/>
            <person name="Devos D.P."/>
            <person name="Kaster A.-K."/>
            <person name="Ovreas L."/>
            <person name="Rohde M."/>
            <person name="Galperin M.Y."/>
            <person name="Jogler C."/>
        </authorList>
    </citation>
    <scope>NUCLEOTIDE SEQUENCE [LARGE SCALE GENOMIC DNA]</scope>
    <source>
        <strain evidence="1 2">Spb1</strain>
    </source>
</reference>
<dbReference type="Proteomes" id="UP000315349">
    <property type="component" value="Chromosome"/>
</dbReference>
<dbReference type="AlphaFoldDB" id="A0A518GRH4"/>
<keyword evidence="2" id="KW-1185">Reference proteome</keyword>
<protein>
    <submittedName>
        <fullName evidence="1">Uncharacterized protein</fullName>
    </submittedName>
</protein>
<gene>
    <name evidence="1" type="ORF">Spb1_31390</name>
</gene>
<name>A0A518GRH4_9PLAN</name>
<evidence type="ECO:0000313" key="2">
    <source>
        <dbReference type="Proteomes" id="UP000315349"/>
    </source>
</evidence>
<dbReference type="KEGG" id="peh:Spb1_31390"/>
<evidence type="ECO:0000313" key="1">
    <source>
        <dbReference type="EMBL" id="QDV31196.1"/>
    </source>
</evidence>
<proteinExistence type="predicted"/>
<organism evidence="1 2">
    <name type="scientific">Planctopirus ephydatiae</name>
    <dbReference type="NCBI Taxonomy" id="2528019"/>
    <lineage>
        <taxon>Bacteria</taxon>
        <taxon>Pseudomonadati</taxon>
        <taxon>Planctomycetota</taxon>
        <taxon>Planctomycetia</taxon>
        <taxon>Planctomycetales</taxon>
        <taxon>Planctomycetaceae</taxon>
        <taxon>Planctopirus</taxon>
    </lineage>
</organism>
<accession>A0A518GRH4</accession>
<dbReference type="EMBL" id="CP036299">
    <property type="protein sequence ID" value="QDV31196.1"/>
    <property type="molecule type" value="Genomic_DNA"/>
</dbReference>